<dbReference type="EMBL" id="BMLY01000001">
    <property type="protein sequence ID" value="GGP24425.1"/>
    <property type="molecule type" value="Genomic_DNA"/>
</dbReference>
<proteinExistence type="predicted"/>
<reference evidence="2" key="1">
    <citation type="journal article" date="2014" name="Int. J. Syst. Evol. Microbiol.">
        <title>Complete genome of a new Firmicutes species belonging to the dominant human colonic microbiota ('Ruminococcus bicirculans') reveals two chromosomes and a selective capacity to utilize plant glucans.</title>
        <authorList>
            <consortium name="NISC Comparative Sequencing Program"/>
            <person name="Wegmann U."/>
            <person name="Louis P."/>
            <person name="Goesmann A."/>
            <person name="Henrissat B."/>
            <person name="Duncan S.H."/>
            <person name="Flint H.J."/>
        </authorList>
    </citation>
    <scope>NUCLEOTIDE SEQUENCE</scope>
    <source>
        <strain evidence="2">CGMCC 1.8860</strain>
    </source>
</reference>
<name>A0ABQ2PTT5_9NEIS</name>
<sequence>MRLAIFMFLLVDLIIYGVLDHWGPFHFPMGSDRVATIALPWQRDQPEAPIRGVRYGLPRSTDLAADEVKIRPSAELQPKASDPALTAASGAPHTTIYKCRSDSGGVLFQDTPCSKK</sequence>
<organism evidence="2 3">
    <name type="scientific">Silvimonas amylolytica</name>
    <dbReference type="NCBI Taxonomy" id="449663"/>
    <lineage>
        <taxon>Bacteria</taxon>
        <taxon>Pseudomonadati</taxon>
        <taxon>Pseudomonadota</taxon>
        <taxon>Betaproteobacteria</taxon>
        <taxon>Neisseriales</taxon>
        <taxon>Chitinibacteraceae</taxon>
        <taxon>Silvimonas</taxon>
    </lineage>
</organism>
<evidence type="ECO:0000313" key="1">
    <source>
        <dbReference type="EMBL" id="GGP24425.1"/>
    </source>
</evidence>
<dbReference type="Proteomes" id="UP000621859">
    <property type="component" value="Unassembled WGS sequence"/>
</dbReference>
<comment type="caution">
    <text evidence="2">The sequence shown here is derived from an EMBL/GenBank/DDBJ whole genome shotgun (WGS) entry which is preliminary data.</text>
</comment>
<evidence type="ECO:0000313" key="3">
    <source>
        <dbReference type="Proteomes" id="UP000621859"/>
    </source>
</evidence>
<reference evidence="3" key="2">
    <citation type="journal article" date="2019" name="Int. J. Syst. Evol. Microbiol.">
        <title>The Global Catalogue of Microorganisms (GCM) 10K type strain sequencing project: providing services to taxonomists for standard genome sequencing and annotation.</title>
        <authorList>
            <consortium name="The Broad Institute Genomics Platform"/>
            <consortium name="The Broad Institute Genome Sequencing Center for Infectious Disease"/>
            <person name="Wu L."/>
            <person name="Ma J."/>
        </authorList>
    </citation>
    <scope>NUCLEOTIDE SEQUENCE [LARGE SCALE GENOMIC DNA]</scope>
    <source>
        <strain evidence="3">CGMCC 1.8860</strain>
    </source>
</reference>
<keyword evidence="3" id="KW-1185">Reference proteome</keyword>
<evidence type="ECO:0008006" key="4">
    <source>
        <dbReference type="Google" id="ProtNLM"/>
    </source>
</evidence>
<evidence type="ECO:0000313" key="2">
    <source>
        <dbReference type="EMBL" id="GGP28334.1"/>
    </source>
</evidence>
<gene>
    <name evidence="1" type="ORF">GCM10010971_02440</name>
    <name evidence="2" type="ORF">GCM10010971_41530</name>
</gene>
<accession>A0ABQ2PTT5</accession>
<dbReference type="EMBL" id="BMLY01000015">
    <property type="protein sequence ID" value="GGP28334.1"/>
    <property type="molecule type" value="Genomic_DNA"/>
</dbReference>
<reference evidence="2" key="3">
    <citation type="submission" date="2024-05" db="EMBL/GenBank/DDBJ databases">
        <authorList>
            <person name="Sun Q."/>
            <person name="Zhou Y."/>
        </authorList>
    </citation>
    <scope>NUCLEOTIDE SEQUENCE</scope>
    <source>
        <strain evidence="2">CGMCC 1.8860</strain>
    </source>
</reference>
<protein>
    <recommendedName>
        <fullName evidence="4">DUF4124 domain-containing protein</fullName>
    </recommendedName>
</protein>